<keyword evidence="2" id="KW-0472">Membrane</keyword>
<organism evidence="4 5">
    <name type="scientific">Flavobacterium frigidarium</name>
    <dbReference type="NCBI Taxonomy" id="99286"/>
    <lineage>
        <taxon>Bacteria</taxon>
        <taxon>Pseudomonadati</taxon>
        <taxon>Bacteroidota</taxon>
        <taxon>Flavobacteriia</taxon>
        <taxon>Flavobacteriales</taxon>
        <taxon>Flavobacteriaceae</taxon>
        <taxon>Flavobacterium</taxon>
    </lineage>
</organism>
<dbReference type="PROSITE" id="PS50293">
    <property type="entry name" value="TPR_REGION"/>
    <property type="match status" value="1"/>
</dbReference>
<dbReference type="PANTHER" id="PTHR45153:SF1">
    <property type="entry name" value="TETRATRICOPEPTIDE REPEAT PROTEIN 16"/>
    <property type="match status" value="1"/>
</dbReference>
<dbReference type="Gene3D" id="1.25.40.10">
    <property type="entry name" value="Tetratricopeptide repeat domain"/>
    <property type="match status" value="1"/>
</dbReference>
<keyword evidence="2" id="KW-0812">Transmembrane</keyword>
<dbReference type="Pfam" id="PF06347">
    <property type="entry name" value="SH3_4"/>
    <property type="match status" value="1"/>
</dbReference>
<dbReference type="SMART" id="SM00028">
    <property type="entry name" value="TPR"/>
    <property type="match status" value="2"/>
</dbReference>
<feature type="repeat" description="TPR" evidence="1">
    <location>
        <begin position="17"/>
        <end position="50"/>
    </location>
</feature>
<dbReference type="PANTHER" id="PTHR45153">
    <property type="entry name" value="TETRATRICOPEPTIDE REPEAT PROTEIN 16"/>
    <property type="match status" value="1"/>
</dbReference>
<dbReference type="SUPFAM" id="SSF48452">
    <property type="entry name" value="TPR-like"/>
    <property type="match status" value="1"/>
</dbReference>
<protein>
    <submittedName>
        <fullName evidence="4">Tetratricopeptide repeat protein</fullName>
    </submittedName>
</protein>
<reference evidence="4 5" key="1">
    <citation type="submission" date="2023-05" db="EMBL/GenBank/DDBJ databases">
        <title>Adaptations of aquatic viruses from atmosphere-close ecosystems of the Central Arctic Ocean.</title>
        <authorList>
            <person name="Rahlff J."/>
            <person name="Holmfeldt K."/>
        </authorList>
    </citation>
    <scope>NUCLEOTIDE SEQUENCE [LARGE SCALE GENOMIC DNA]</scope>
    <source>
        <strain evidence="4 5">Arc14</strain>
    </source>
</reference>
<keyword evidence="2" id="KW-1133">Transmembrane helix</keyword>
<dbReference type="InterPro" id="IPR011990">
    <property type="entry name" value="TPR-like_helical_dom_sf"/>
</dbReference>
<dbReference type="EMBL" id="JASMRN010000007">
    <property type="protein sequence ID" value="MEZ7515692.1"/>
    <property type="molecule type" value="Genomic_DNA"/>
</dbReference>
<gene>
    <name evidence="4" type="ORF">QO192_10415</name>
</gene>
<keyword evidence="3" id="KW-0732">Signal</keyword>
<feature type="transmembrane region" description="Helical" evidence="2">
    <location>
        <begin position="155"/>
        <end position="176"/>
    </location>
</feature>
<dbReference type="RefSeq" id="WP_371570211.1">
    <property type="nucleotide sequence ID" value="NZ_JASMRN010000007.1"/>
</dbReference>
<feature type="signal peptide" evidence="3">
    <location>
        <begin position="1"/>
        <end position="17"/>
    </location>
</feature>
<feature type="transmembrane region" description="Helical" evidence="2">
    <location>
        <begin position="125"/>
        <end position="146"/>
    </location>
</feature>
<comment type="caution">
    <text evidence="4">The sequence shown here is derived from an EMBL/GenBank/DDBJ whole genome shotgun (WGS) entry which is preliminary data.</text>
</comment>
<dbReference type="PROSITE" id="PS50005">
    <property type="entry name" value="TPR"/>
    <property type="match status" value="2"/>
</dbReference>
<name>A0ABV4KDF7_9FLAO</name>
<keyword evidence="1" id="KW-0802">TPR repeat</keyword>
<keyword evidence="5" id="KW-1185">Reference proteome</keyword>
<feature type="repeat" description="TPR" evidence="1">
    <location>
        <begin position="51"/>
        <end position="84"/>
    </location>
</feature>
<sequence>MKNILYLFLLFTQVFFAQSGFDVGNELYKNGKYEEAVNAYNAVLKSKKQSAELYYNLGNCYYKLNKVAPAIYNYEKALVLKPNDANTKNNLRFAQKRTVDEIKVIPKVGFAKILRDFTASYNYNIWGYISVGFSALFLIAFLGYYFSKNSAVKRVFFFGMFVMVVLMVISILAAIFEMDQFKNERPAIVFAEAVDIKKEPQSASKTIIALHEGAKVYVQETVNNWKKVQLTDGTEGWIEKTAIVEVK</sequence>
<evidence type="ECO:0000313" key="4">
    <source>
        <dbReference type="EMBL" id="MEZ7515692.1"/>
    </source>
</evidence>
<accession>A0ABV4KDF7</accession>
<proteinExistence type="predicted"/>
<dbReference type="Pfam" id="PF13414">
    <property type="entry name" value="TPR_11"/>
    <property type="match status" value="1"/>
</dbReference>
<evidence type="ECO:0000256" key="1">
    <source>
        <dbReference type="PROSITE-ProRule" id="PRU00339"/>
    </source>
</evidence>
<evidence type="ECO:0000256" key="2">
    <source>
        <dbReference type="SAM" id="Phobius"/>
    </source>
</evidence>
<dbReference type="Proteomes" id="UP001568894">
    <property type="component" value="Unassembled WGS sequence"/>
</dbReference>
<evidence type="ECO:0000313" key="5">
    <source>
        <dbReference type="Proteomes" id="UP001568894"/>
    </source>
</evidence>
<dbReference type="InterPro" id="IPR019734">
    <property type="entry name" value="TPR_rpt"/>
</dbReference>
<evidence type="ECO:0000256" key="3">
    <source>
        <dbReference type="SAM" id="SignalP"/>
    </source>
</evidence>
<dbReference type="InterPro" id="IPR010466">
    <property type="entry name" value="DUF1058"/>
</dbReference>
<dbReference type="Gene3D" id="2.30.30.40">
    <property type="entry name" value="SH3 Domains"/>
    <property type="match status" value="1"/>
</dbReference>
<feature type="chain" id="PRO_5046475920" evidence="3">
    <location>
        <begin position="18"/>
        <end position="247"/>
    </location>
</feature>